<keyword evidence="2" id="KW-0732">Signal</keyword>
<dbReference type="RefSeq" id="WP_138618379.1">
    <property type="nucleotide sequence ID" value="NZ_VCAO01000004.1"/>
</dbReference>
<organism evidence="3 4">
    <name type="scientific">Qipengyuania marisflavi</name>
    <dbReference type="NCBI Taxonomy" id="2486356"/>
    <lineage>
        <taxon>Bacteria</taxon>
        <taxon>Pseudomonadati</taxon>
        <taxon>Pseudomonadota</taxon>
        <taxon>Alphaproteobacteria</taxon>
        <taxon>Sphingomonadales</taxon>
        <taxon>Erythrobacteraceae</taxon>
        <taxon>Qipengyuania</taxon>
    </lineage>
</organism>
<evidence type="ECO:0000256" key="1">
    <source>
        <dbReference type="SAM" id="MobiDB-lite"/>
    </source>
</evidence>
<comment type="caution">
    <text evidence="3">The sequence shown here is derived from an EMBL/GenBank/DDBJ whole genome shotgun (WGS) entry which is preliminary data.</text>
</comment>
<gene>
    <name evidence="3" type="ORF">FEV51_09665</name>
</gene>
<accession>A0A5S3P2W5</accession>
<feature type="chain" id="PRO_5024394322" evidence="2">
    <location>
        <begin position="30"/>
        <end position="325"/>
    </location>
</feature>
<feature type="compositionally biased region" description="Polar residues" evidence="1">
    <location>
        <begin position="41"/>
        <end position="52"/>
    </location>
</feature>
<name>A0A5S3P2W5_9SPHN</name>
<proteinExistence type="predicted"/>
<protein>
    <submittedName>
        <fullName evidence="3">Uncharacterized protein</fullName>
    </submittedName>
</protein>
<dbReference type="AlphaFoldDB" id="A0A5S3P2W5"/>
<dbReference type="EMBL" id="VCAO01000004">
    <property type="protein sequence ID" value="TMM47324.1"/>
    <property type="molecule type" value="Genomic_DNA"/>
</dbReference>
<sequence>MTRSKQAFRHLLVAPICAAIALTTGPALSQEVTSAPGMGVQTEQQAVTAQNSDPEDFNTRNEDESNFIIVTGYRRSDVRGHVYAVFDVNGDQIDRREEPFCPRVVNFPIEYLPILEKLIRANAAKAGVPLASEDCLAEAFAIFARDPQQFTQAVRKKYPTAFSSLTLGDQKTLIEQDRPVYSWALKVLRDRFGGDVAGDPPQIFGVDISRLHRNVRHDIEGTYLVMDIDRTANITLQQLADFIFLNMVVEFRKKGMEKSAPDSILHLFDYDNPLDAPPDMSPMDFALVEAFYAQASNDRSARMQRNRITDHIMAKLEGDGLVATE</sequence>
<keyword evidence="4" id="KW-1185">Reference proteome</keyword>
<evidence type="ECO:0000313" key="4">
    <source>
        <dbReference type="Proteomes" id="UP000309668"/>
    </source>
</evidence>
<evidence type="ECO:0000256" key="2">
    <source>
        <dbReference type="SAM" id="SignalP"/>
    </source>
</evidence>
<reference evidence="3 4" key="1">
    <citation type="submission" date="2019-05" db="EMBL/GenBank/DDBJ databases">
        <title>Erythrobacter marisflavi sp. nov., isolated from isolated from water of an estuary environment.</title>
        <authorList>
            <person name="Yoon J.-H."/>
        </authorList>
    </citation>
    <scope>NUCLEOTIDE SEQUENCE [LARGE SCALE GENOMIC DNA]</scope>
    <source>
        <strain evidence="3 4">KEM-5</strain>
    </source>
</reference>
<feature type="signal peptide" evidence="2">
    <location>
        <begin position="1"/>
        <end position="29"/>
    </location>
</feature>
<feature type="region of interest" description="Disordered" evidence="1">
    <location>
        <begin position="37"/>
        <end position="60"/>
    </location>
</feature>
<dbReference type="Proteomes" id="UP000309668">
    <property type="component" value="Unassembled WGS sequence"/>
</dbReference>
<evidence type="ECO:0000313" key="3">
    <source>
        <dbReference type="EMBL" id="TMM47324.1"/>
    </source>
</evidence>